<evidence type="ECO:0000313" key="1">
    <source>
        <dbReference type="EMBL" id="KAK9292246.1"/>
    </source>
</evidence>
<name>A0AAP0SCT2_LIQFO</name>
<evidence type="ECO:0000313" key="2">
    <source>
        <dbReference type="Proteomes" id="UP001415857"/>
    </source>
</evidence>
<protein>
    <submittedName>
        <fullName evidence="1">Uncharacterized protein</fullName>
    </submittedName>
</protein>
<sequence>MFTHGTRFFPSECLLKSLIDLGSRMFLSPKLHSNDDNIIVNIITTLSWHQHSKFRNPDLNCPNSMKRGRHCHHHDNGKDIIICIIFATEID</sequence>
<dbReference type="EMBL" id="JBBPBK010000001">
    <property type="protein sequence ID" value="KAK9292246.1"/>
    <property type="molecule type" value="Genomic_DNA"/>
</dbReference>
<accession>A0AAP0SCT2</accession>
<organism evidence="1 2">
    <name type="scientific">Liquidambar formosana</name>
    <name type="common">Formosan gum</name>
    <dbReference type="NCBI Taxonomy" id="63359"/>
    <lineage>
        <taxon>Eukaryota</taxon>
        <taxon>Viridiplantae</taxon>
        <taxon>Streptophyta</taxon>
        <taxon>Embryophyta</taxon>
        <taxon>Tracheophyta</taxon>
        <taxon>Spermatophyta</taxon>
        <taxon>Magnoliopsida</taxon>
        <taxon>eudicotyledons</taxon>
        <taxon>Gunneridae</taxon>
        <taxon>Pentapetalae</taxon>
        <taxon>Saxifragales</taxon>
        <taxon>Altingiaceae</taxon>
        <taxon>Liquidambar</taxon>
    </lineage>
</organism>
<dbReference type="Proteomes" id="UP001415857">
    <property type="component" value="Unassembled WGS sequence"/>
</dbReference>
<reference evidence="1 2" key="1">
    <citation type="journal article" date="2024" name="Plant J.">
        <title>Genome sequences and population genomics reveal climatic adaptation and genomic divergence between two closely related sweetgum species.</title>
        <authorList>
            <person name="Xu W.Q."/>
            <person name="Ren C.Q."/>
            <person name="Zhang X.Y."/>
            <person name="Comes H.P."/>
            <person name="Liu X.H."/>
            <person name="Li Y.G."/>
            <person name="Kettle C.J."/>
            <person name="Jalonen R."/>
            <person name="Gaisberger H."/>
            <person name="Ma Y.Z."/>
            <person name="Qiu Y.X."/>
        </authorList>
    </citation>
    <scope>NUCLEOTIDE SEQUENCE [LARGE SCALE GENOMIC DNA]</scope>
    <source>
        <strain evidence="1">Hangzhou</strain>
    </source>
</reference>
<keyword evidence="2" id="KW-1185">Reference proteome</keyword>
<comment type="caution">
    <text evidence="1">The sequence shown here is derived from an EMBL/GenBank/DDBJ whole genome shotgun (WGS) entry which is preliminary data.</text>
</comment>
<dbReference type="AlphaFoldDB" id="A0AAP0SCT2"/>
<gene>
    <name evidence="1" type="ORF">L1049_020210</name>
</gene>
<proteinExistence type="predicted"/>